<dbReference type="Pfam" id="PF08275">
    <property type="entry name" value="DNAG_N"/>
    <property type="match status" value="1"/>
</dbReference>
<dbReference type="InterPro" id="IPR050219">
    <property type="entry name" value="DnaG_primase"/>
</dbReference>
<dbReference type="InterPro" id="IPR036977">
    <property type="entry name" value="DNA_primase_Znf_CHC2"/>
</dbReference>
<dbReference type="GO" id="GO:0006269">
    <property type="term" value="P:DNA replication, synthesis of primer"/>
    <property type="evidence" value="ECO:0007669"/>
    <property type="project" value="UniProtKB-UniRule"/>
</dbReference>
<keyword evidence="3 12" id="KW-0808">Transferase</keyword>
<dbReference type="GO" id="GO:0008270">
    <property type="term" value="F:zinc ion binding"/>
    <property type="evidence" value="ECO:0007669"/>
    <property type="project" value="UniProtKB-UniRule"/>
</dbReference>
<dbReference type="AlphaFoldDB" id="A0A0G1FD62"/>
<evidence type="ECO:0000256" key="10">
    <source>
        <dbReference type="ARBA" id="ARBA00023125"/>
    </source>
</evidence>
<keyword evidence="4 12" id="KW-0548">Nucleotidyltransferase</keyword>
<dbReference type="Pfam" id="PF10410">
    <property type="entry name" value="DnaB_bind"/>
    <property type="match status" value="1"/>
</dbReference>
<keyword evidence="7 12" id="KW-0863">Zinc-finger</keyword>
<dbReference type="InterPro" id="IPR006295">
    <property type="entry name" value="DNA_primase_DnaG"/>
</dbReference>
<dbReference type="InterPro" id="IPR034151">
    <property type="entry name" value="TOPRIM_DnaG_bac"/>
</dbReference>
<comment type="similarity">
    <text evidence="12 13">Belongs to the DnaG primase family.</text>
</comment>
<dbReference type="Pfam" id="PF13155">
    <property type="entry name" value="Toprim_2"/>
    <property type="match status" value="1"/>
</dbReference>
<protein>
    <recommendedName>
        <fullName evidence="12 13">DNA primase</fullName>
        <ecNumber evidence="12">2.7.7.101</ecNumber>
    </recommendedName>
</protein>
<name>A0A0G1FD62_9BACT</name>
<dbReference type="SUPFAM" id="SSF57783">
    <property type="entry name" value="Zinc beta-ribbon"/>
    <property type="match status" value="1"/>
</dbReference>
<evidence type="ECO:0000256" key="14">
    <source>
        <dbReference type="PIRSR" id="PIRSR002811-1"/>
    </source>
</evidence>
<dbReference type="GO" id="GO:0000428">
    <property type="term" value="C:DNA-directed RNA polymerase complex"/>
    <property type="evidence" value="ECO:0007669"/>
    <property type="project" value="UniProtKB-KW"/>
</dbReference>
<evidence type="ECO:0000256" key="8">
    <source>
        <dbReference type="ARBA" id="ARBA00022833"/>
    </source>
</evidence>
<dbReference type="InterPro" id="IPR016136">
    <property type="entry name" value="DNA_helicase_N/primase_C"/>
</dbReference>
<dbReference type="EMBL" id="LCFD01000024">
    <property type="protein sequence ID" value="KKS84798.1"/>
    <property type="molecule type" value="Genomic_DNA"/>
</dbReference>
<dbReference type="Pfam" id="PF01807">
    <property type="entry name" value="Zn_ribbon_DnaG"/>
    <property type="match status" value="1"/>
</dbReference>
<evidence type="ECO:0000256" key="11">
    <source>
        <dbReference type="ARBA" id="ARBA00023163"/>
    </source>
</evidence>
<evidence type="ECO:0000256" key="4">
    <source>
        <dbReference type="ARBA" id="ARBA00022695"/>
    </source>
</evidence>
<sequence>MDELNQIRERTSIVDLISETVPLKKAGRNFKGLCPFHQEKTPSFVVSPERAIWHCFGCGKGGDCFTFLMELEHLEFPEALKILADRAGIKLVKRSDSSREVRLKERLLELHALANEFYHYLLTKHAVGERARRYLKERGMTDALIKTFSLGFAPQAWDNLGKFLRKKGFTPQELEVSGLSLRGRSGWFDRFRDRIIFSLKNQRGNTVAFSGRLLVAKADTAKYINSPETPLYVKGDQLYGLSITKDHIRKSGIAVVVEGEFDLISSYQAGVTNVVAIKGSALTEAQIRLIKRFAERLVLALDKDVAGDAASRRGIELADQAGLEIRVVDIPSGKDPDEAARENAHLWQKAVAAAVPFYDFILTSAIARFGTSEAFAKKKVSDEVLPQLSKIVNPIVQAHYVKLLATKLEINEEKVSEALKNIKPQLGFTKKTLAVAPTPRTHTELIEEMILALVIQAADPPAALNLVSEQIDPSDLTDGVIRRIFMSLIDYLSAHEKLDVNELARGLPPELMPTLDRVYLIDLAQAGAGKYWEQEIRRTTSLLKQDSLRRKISGLATEVTAAEKRSDEASLKELNTQLNTATTALKRLS</sequence>
<dbReference type="InterPro" id="IPR006171">
    <property type="entry name" value="TOPRIM_dom"/>
</dbReference>
<dbReference type="InterPro" id="IPR019475">
    <property type="entry name" value="DNA_primase_DnaB-bd"/>
</dbReference>
<keyword evidence="1 12" id="KW-0240">DNA-directed RNA polymerase</keyword>
<dbReference type="SMART" id="SM00400">
    <property type="entry name" value="ZnF_CHCC"/>
    <property type="match status" value="1"/>
</dbReference>
<evidence type="ECO:0000256" key="1">
    <source>
        <dbReference type="ARBA" id="ARBA00022478"/>
    </source>
</evidence>
<evidence type="ECO:0000313" key="17">
    <source>
        <dbReference type="Proteomes" id="UP000034050"/>
    </source>
</evidence>
<dbReference type="HAMAP" id="MF_00974">
    <property type="entry name" value="DNA_primase_DnaG"/>
    <property type="match status" value="1"/>
</dbReference>
<dbReference type="Gene3D" id="3.90.580.10">
    <property type="entry name" value="Zinc finger, CHC2-type domain"/>
    <property type="match status" value="1"/>
</dbReference>
<dbReference type="SMART" id="SM00493">
    <property type="entry name" value="TOPRIM"/>
    <property type="match status" value="1"/>
</dbReference>
<dbReference type="FunFam" id="3.90.580.10:FF:000001">
    <property type="entry name" value="DNA primase"/>
    <property type="match status" value="1"/>
</dbReference>
<dbReference type="PANTHER" id="PTHR30313:SF2">
    <property type="entry name" value="DNA PRIMASE"/>
    <property type="match status" value="1"/>
</dbReference>
<dbReference type="FunFam" id="3.90.980.10:FF:000001">
    <property type="entry name" value="DNA primase"/>
    <property type="match status" value="1"/>
</dbReference>
<dbReference type="InterPro" id="IPR002694">
    <property type="entry name" value="Znf_CHC2"/>
</dbReference>
<feature type="domain" description="Toprim" evidence="15">
    <location>
        <begin position="252"/>
        <end position="333"/>
    </location>
</feature>
<keyword evidence="8 12" id="KW-0862">Zinc</keyword>
<evidence type="ECO:0000256" key="9">
    <source>
        <dbReference type="ARBA" id="ARBA00022842"/>
    </source>
</evidence>
<dbReference type="GO" id="GO:0003899">
    <property type="term" value="F:DNA-directed RNA polymerase activity"/>
    <property type="evidence" value="ECO:0007669"/>
    <property type="project" value="UniProtKB-UniRule"/>
</dbReference>
<evidence type="ECO:0000256" key="13">
    <source>
        <dbReference type="PIRNR" id="PIRNR002811"/>
    </source>
</evidence>
<reference evidence="16 17" key="1">
    <citation type="journal article" date="2015" name="Nature">
        <title>rRNA introns, odd ribosomes, and small enigmatic genomes across a large radiation of phyla.</title>
        <authorList>
            <person name="Brown C.T."/>
            <person name="Hug L.A."/>
            <person name="Thomas B.C."/>
            <person name="Sharon I."/>
            <person name="Castelle C.J."/>
            <person name="Singh A."/>
            <person name="Wilkins M.J."/>
            <person name="Williams K.H."/>
            <person name="Banfield J.F."/>
        </authorList>
    </citation>
    <scope>NUCLEOTIDE SEQUENCE [LARGE SCALE GENOMIC DNA]</scope>
</reference>
<comment type="subunit">
    <text evidence="12">Monomer. Interacts with DnaB.</text>
</comment>
<evidence type="ECO:0000256" key="7">
    <source>
        <dbReference type="ARBA" id="ARBA00022771"/>
    </source>
</evidence>
<dbReference type="InterPro" id="IPR030846">
    <property type="entry name" value="DnaG_bac"/>
</dbReference>
<evidence type="ECO:0000313" key="16">
    <source>
        <dbReference type="EMBL" id="KKS84798.1"/>
    </source>
</evidence>
<evidence type="ECO:0000256" key="6">
    <source>
        <dbReference type="ARBA" id="ARBA00022723"/>
    </source>
</evidence>
<keyword evidence="9" id="KW-0460">Magnesium</keyword>
<dbReference type="GO" id="GO:0003677">
    <property type="term" value="F:DNA binding"/>
    <property type="evidence" value="ECO:0007669"/>
    <property type="project" value="UniProtKB-KW"/>
</dbReference>
<dbReference type="Gene3D" id="1.10.860.10">
    <property type="entry name" value="DNAb Helicase, Chain A"/>
    <property type="match status" value="1"/>
</dbReference>
<evidence type="ECO:0000256" key="2">
    <source>
        <dbReference type="ARBA" id="ARBA00022515"/>
    </source>
</evidence>
<comment type="cofactor">
    <cofactor evidence="12 13 14">
        <name>Zn(2+)</name>
        <dbReference type="ChEBI" id="CHEBI:29105"/>
    </cofactor>
    <text evidence="12 13 14">Binds 1 zinc ion per monomer.</text>
</comment>
<comment type="function">
    <text evidence="12 13">RNA polymerase that catalyzes the synthesis of short RNA molecules used as primers for DNA polymerase during DNA replication.</text>
</comment>
<comment type="domain">
    <text evidence="12">Contains an N-terminal zinc-binding domain, a central core domain that contains the primase activity, and a C-terminal DnaB-binding domain.</text>
</comment>
<proteinExistence type="inferred from homology"/>
<gene>
    <name evidence="12" type="primary">dnaG</name>
    <name evidence="16" type="ORF">UV61_C0024G0012</name>
</gene>
<keyword evidence="10 12" id="KW-0238">DNA-binding</keyword>
<comment type="catalytic activity">
    <reaction evidence="12">
        <text>ssDNA + n NTP = ssDNA/pppN(pN)n-1 hybrid + (n-1) diphosphate.</text>
        <dbReference type="EC" id="2.7.7.101"/>
    </reaction>
</comment>
<keyword evidence="2 12" id="KW-0639">Primosome</keyword>
<dbReference type="Gene3D" id="3.90.980.10">
    <property type="entry name" value="DNA primase, catalytic core, N-terminal domain"/>
    <property type="match status" value="1"/>
</dbReference>
<keyword evidence="11 12" id="KW-0804">Transcription</keyword>
<dbReference type="EC" id="2.7.7.101" evidence="12"/>
<dbReference type="PATRIC" id="fig|1618446.3.peg.1489"/>
<dbReference type="PROSITE" id="PS50880">
    <property type="entry name" value="TOPRIM"/>
    <property type="match status" value="1"/>
</dbReference>
<accession>A0A0G1FD62</accession>
<comment type="caution">
    <text evidence="16">The sequence shown here is derived from an EMBL/GenBank/DDBJ whole genome shotgun (WGS) entry which is preliminary data.</text>
</comment>
<dbReference type="STRING" id="1618446.UV61_C0024G0012"/>
<dbReference type="Proteomes" id="UP000034050">
    <property type="component" value="Unassembled WGS sequence"/>
</dbReference>
<dbReference type="InterPro" id="IPR013264">
    <property type="entry name" value="DNAG_N"/>
</dbReference>
<dbReference type="PANTHER" id="PTHR30313">
    <property type="entry name" value="DNA PRIMASE"/>
    <property type="match status" value="1"/>
</dbReference>
<dbReference type="InterPro" id="IPR037068">
    <property type="entry name" value="DNA_primase_core_N_sf"/>
</dbReference>
<dbReference type="GO" id="GO:1990077">
    <property type="term" value="C:primosome complex"/>
    <property type="evidence" value="ECO:0007669"/>
    <property type="project" value="UniProtKB-KW"/>
</dbReference>
<keyword evidence="6 12" id="KW-0479">Metal-binding</keyword>
<evidence type="ECO:0000256" key="3">
    <source>
        <dbReference type="ARBA" id="ARBA00022679"/>
    </source>
</evidence>
<dbReference type="CDD" id="cd03364">
    <property type="entry name" value="TOPRIM_DnaG_primases"/>
    <property type="match status" value="1"/>
</dbReference>
<dbReference type="Gene3D" id="3.40.1360.10">
    <property type="match status" value="1"/>
</dbReference>
<dbReference type="PIRSF" id="PIRSF002811">
    <property type="entry name" value="DnaG"/>
    <property type="match status" value="1"/>
</dbReference>
<dbReference type="SUPFAM" id="SSF56731">
    <property type="entry name" value="DNA primase core"/>
    <property type="match status" value="1"/>
</dbReference>
<evidence type="ECO:0000256" key="5">
    <source>
        <dbReference type="ARBA" id="ARBA00022705"/>
    </source>
</evidence>
<organism evidence="16 17">
    <name type="scientific">Candidatus Gottesmanbacteria bacterium GW2011_GWB1_43_11</name>
    <dbReference type="NCBI Taxonomy" id="1618446"/>
    <lineage>
        <taxon>Bacteria</taxon>
        <taxon>Candidatus Gottesmaniibacteriota</taxon>
    </lineage>
</organism>
<dbReference type="GO" id="GO:0005737">
    <property type="term" value="C:cytoplasm"/>
    <property type="evidence" value="ECO:0007669"/>
    <property type="project" value="TreeGrafter"/>
</dbReference>
<evidence type="ECO:0000256" key="12">
    <source>
        <dbReference type="HAMAP-Rule" id="MF_00974"/>
    </source>
</evidence>
<keyword evidence="5 12" id="KW-0235">DNA replication</keyword>
<evidence type="ECO:0000259" key="15">
    <source>
        <dbReference type="PROSITE" id="PS50880"/>
    </source>
</evidence>
<dbReference type="NCBIfam" id="TIGR01391">
    <property type="entry name" value="dnaG"/>
    <property type="match status" value="1"/>
</dbReference>
<feature type="zinc finger region" description="CHC2-type" evidence="12 14">
    <location>
        <begin position="34"/>
        <end position="58"/>
    </location>
</feature>